<comment type="caution">
    <text evidence="2">The sequence shown here is derived from an EMBL/GenBank/DDBJ whole genome shotgun (WGS) entry which is preliminary data.</text>
</comment>
<reference evidence="3" key="1">
    <citation type="submission" date="2018-05" db="EMBL/GenBank/DDBJ databases">
        <title>Draft genome sequence of Stemphylium lycopersici strain CIDEFI 213.</title>
        <authorList>
            <person name="Medina R."/>
            <person name="Franco M.E.E."/>
            <person name="Lucentini C.G."/>
            <person name="Saparrat M.C.N."/>
            <person name="Balatti P.A."/>
        </authorList>
    </citation>
    <scope>NUCLEOTIDE SEQUENCE [LARGE SCALE GENOMIC DNA]</scope>
    <source>
        <strain evidence="3">CIDEFI 213</strain>
    </source>
</reference>
<organism evidence="2 3">
    <name type="scientific">Stemphylium lycopersici</name>
    <name type="common">Tomato gray leaf spot disease fungus</name>
    <name type="synonym">Thyrospora lycopersici</name>
    <dbReference type="NCBI Taxonomy" id="183478"/>
    <lineage>
        <taxon>Eukaryota</taxon>
        <taxon>Fungi</taxon>
        <taxon>Dikarya</taxon>
        <taxon>Ascomycota</taxon>
        <taxon>Pezizomycotina</taxon>
        <taxon>Dothideomycetes</taxon>
        <taxon>Pleosporomycetidae</taxon>
        <taxon>Pleosporales</taxon>
        <taxon>Pleosporineae</taxon>
        <taxon>Pleosporaceae</taxon>
        <taxon>Stemphylium</taxon>
    </lineage>
</organism>
<protein>
    <submittedName>
        <fullName evidence="2">Ribosomal-protein-alanine acetyltransferase</fullName>
    </submittedName>
</protein>
<evidence type="ECO:0000313" key="3">
    <source>
        <dbReference type="Proteomes" id="UP000249619"/>
    </source>
</evidence>
<dbReference type="Proteomes" id="UP000249619">
    <property type="component" value="Unassembled WGS sequence"/>
</dbReference>
<gene>
    <name evidence="2" type="ORF">DDE83_002031</name>
</gene>
<dbReference type="Gene3D" id="3.40.630.30">
    <property type="match status" value="1"/>
</dbReference>
<dbReference type="PANTHER" id="PTHR43792:SF16">
    <property type="entry name" value="N-ACETYLTRANSFERASE DOMAIN-CONTAINING PROTEIN"/>
    <property type="match status" value="1"/>
</dbReference>
<dbReference type="InterPro" id="IPR016181">
    <property type="entry name" value="Acyl_CoA_acyltransferase"/>
</dbReference>
<dbReference type="GO" id="GO:0016747">
    <property type="term" value="F:acyltransferase activity, transferring groups other than amino-acyl groups"/>
    <property type="evidence" value="ECO:0007669"/>
    <property type="project" value="InterPro"/>
</dbReference>
<evidence type="ECO:0000313" key="2">
    <source>
        <dbReference type="EMBL" id="RAR14632.1"/>
    </source>
</evidence>
<keyword evidence="3" id="KW-1185">Reference proteome</keyword>
<sequence length="219" mass="24588">MLDFNFYLVTPRLFVSHFNPANDAHCDFVHELFFNTSIARELPPADLEKAKSVGPREMGRKFIADSIDKMEKTGYGRYLISLKPIASPEALLPQENEAAFSQKHLEPIGVVSMQLGRFPSAPTIPDVGFGLLPRYHGKGYATEAAEHLMKYFEGEGGLKQICAFCKPNNEGSKAVLRRLKFDERGLRELDGVVKGEKLKALVWMRGVGWEKGLLERYGL</sequence>
<dbReference type="OrthoDB" id="630895at2759"/>
<dbReference type="Pfam" id="PF13302">
    <property type="entry name" value="Acetyltransf_3"/>
    <property type="match status" value="1"/>
</dbReference>
<name>A0A364NBL0_STELY</name>
<feature type="domain" description="N-acetyltransferase" evidence="1">
    <location>
        <begin position="37"/>
        <end position="208"/>
    </location>
</feature>
<dbReference type="EMBL" id="QGDH01000020">
    <property type="protein sequence ID" value="RAR14632.1"/>
    <property type="molecule type" value="Genomic_DNA"/>
</dbReference>
<proteinExistence type="predicted"/>
<dbReference type="PROSITE" id="PS51186">
    <property type="entry name" value="GNAT"/>
    <property type="match status" value="1"/>
</dbReference>
<dbReference type="InterPro" id="IPR000182">
    <property type="entry name" value="GNAT_dom"/>
</dbReference>
<dbReference type="PANTHER" id="PTHR43792">
    <property type="entry name" value="GNAT FAMILY, PUTATIVE (AFU_ORTHOLOGUE AFUA_3G00765)-RELATED-RELATED"/>
    <property type="match status" value="1"/>
</dbReference>
<dbReference type="SUPFAM" id="SSF55729">
    <property type="entry name" value="Acyl-CoA N-acyltransferases (Nat)"/>
    <property type="match status" value="1"/>
</dbReference>
<keyword evidence="2" id="KW-0808">Transferase</keyword>
<accession>A0A364NBL0</accession>
<dbReference type="AlphaFoldDB" id="A0A364NBL0"/>
<evidence type="ECO:0000259" key="1">
    <source>
        <dbReference type="PROSITE" id="PS51186"/>
    </source>
</evidence>
<dbReference type="InterPro" id="IPR051531">
    <property type="entry name" value="N-acetyltransferase"/>
</dbReference>